<dbReference type="RefSeq" id="WP_088003320.1">
    <property type="nucleotide sequence ID" value="NZ_BMHB01000004.1"/>
</dbReference>
<dbReference type="EMBL" id="BMHB01000004">
    <property type="protein sequence ID" value="GGI18057.1"/>
    <property type="molecule type" value="Genomic_DNA"/>
</dbReference>
<protein>
    <submittedName>
        <fullName evidence="2">Uncharacterized protein</fullName>
    </submittedName>
</protein>
<name>A0A8J3ANN5_9BACI</name>
<keyword evidence="1" id="KW-1133">Transmembrane helix</keyword>
<accession>A0A8J3ANN5</accession>
<dbReference type="AlphaFoldDB" id="A0A8J3ANN5"/>
<comment type="caution">
    <text evidence="2">The sequence shown here is derived from an EMBL/GenBank/DDBJ whole genome shotgun (WGS) entry which is preliminary data.</text>
</comment>
<keyword evidence="1" id="KW-0472">Membrane</keyword>
<dbReference type="OrthoDB" id="2624420at2"/>
<dbReference type="Proteomes" id="UP000626244">
    <property type="component" value="Unassembled WGS sequence"/>
</dbReference>
<evidence type="ECO:0000313" key="3">
    <source>
        <dbReference type="Proteomes" id="UP000626244"/>
    </source>
</evidence>
<sequence length="189" mass="21773">MIHHKKRIVGMFLLCVAIIWYIFYKPTFLMNGNNKKNIVETIQSLNDANQSIEIVKIYDFKKDRYVAYLHDNIPAYIHFEKNTVGNYKFIDADYGYTGLENKTEENLQVFPLFRGYKDGKPLPLNLLVITNYENTVAKLGVRVVNATGSTEKSEINVSTPSASILTMYKASEAFSLEYKYFDKNGKLIK</sequence>
<evidence type="ECO:0000313" key="2">
    <source>
        <dbReference type="EMBL" id="GGI18057.1"/>
    </source>
</evidence>
<proteinExistence type="predicted"/>
<evidence type="ECO:0000256" key="1">
    <source>
        <dbReference type="SAM" id="Phobius"/>
    </source>
</evidence>
<organism evidence="2 3">
    <name type="scientific">Gottfriedia solisilvae</name>
    <dbReference type="NCBI Taxonomy" id="1516104"/>
    <lineage>
        <taxon>Bacteria</taxon>
        <taxon>Bacillati</taxon>
        <taxon>Bacillota</taxon>
        <taxon>Bacilli</taxon>
        <taxon>Bacillales</taxon>
        <taxon>Bacillaceae</taxon>
        <taxon>Gottfriedia</taxon>
    </lineage>
</organism>
<gene>
    <name evidence="2" type="ORF">GCM10007380_41030</name>
</gene>
<reference evidence="3" key="1">
    <citation type="journal article" date="2019" name="Int. J. Syst. Evol. Microbiol.">
        <title>The Global Catalogue of Microorganisms (GCM) 10K type strain sequencing project: providing services to taxonomists for standard genome sequencing and annotation.</title>
        <authorList>
            <consortium name="The Broad Institute Genomics Platform"/>
            <consortium name="The Broad Institute Genome Sequencing Center for Infectious Disease"/>
            <person name="Wu L."/>
            <person name="Ma J."/>
        </authorList>
    </citation>
    <scope>NUCLEOTIDE SEQUENCE [LARGE SCALE GENOMIC DNA]</scope>
    <source>
        <strain evidence="3">CGMCC 1.14993</strain>
    </source>
</reference>
<keyword evidence="3" id="KW-1185">Reference proteome</keyword>
<feature type="transmembrane region" description="Helical" evidence="1">
    <location>
        <begin position="7"/>
        <end position="24"/>
    </location>
</feature>
<keyword evidence="1" id="KW-0812">Transmembrane</keyword>